<keyword evidence="2" id="KW-0812">Transmembrane</keyword>
<dbReference type="EMBL" id="FNKK01000002">
    <property type="protein sequence ID" value="SDQ82202.1"/>
    <property type="molecule type" value="Genomic_DNA"/>
</dbReference>
<reference evidence="3 4" key="1">
    <citation type="submission" date="2016-10" db="EMBL/GenBank/DDBJ databases">
        <authorList>
            <person name="de Groot N.N."/>
        </authorList>
    </citation>
    <scope>NUCLEOTIDE SEQUENCE [LARGE SCALE GENOMIC DNA]</scope>
    <source>
        <strain evidence="3 4">DSM 43794</strain>
    </source>
</reference>
<keyword evidence="4" id="KW-1185">Reference proteome</keyword>
<dbReference type="AlphaFoldDB" id="A0A1H1E0A4"/>
<dbReference type="Proteomes" id="UP000217103">
    <property type="component" value="Unassembled WGS sequence"/>
</dbReference>
<evidence type="ECO:0000313" key="4">
    <source>
        <dbReference type="Proteomes" id="UP000217103"/>
    </source>
</evidence>
<feature type="transmembrane region" description="Helical" evidence="2">
    <location>
        <begin position="84"/>
        <end position="102"/>
    </location>
</feature>
<accession>A0A1H1E0A4</accession>
<keyword evidence="2" id="KW-1133">Transmembrane helix</keyword>
<organism evidence="3 4">
    <name type="scientific">Thermostaphylospora chromogena</name>
    <dbReference type="NCBI Taxonomy" id="35622"/>
    <lineage>
        <taxon>Bacteria</taxon>
        <taxon>Bacillati</taxon>
        <taxon>Actinomycetota</taxon>
        <taxon>Actinomycetes</taxon>
        <taxon>Streptosporangiales</taxon>
        <taxon>Thermomonosporaceae</taxon>
        <taxon>Thermostaphylospora</taxon>
    </lineage>
</organism>
<sequence>MIGGHHPARRINTTETRSARVRAESAPACGGDAYWEAEAFSPRLPLRAKAVRHMDSGLILLVFLALLFAWGVNRVRRFFRLSPVGYAGLMITFIIVMLAVWGQTMR</sequence>
<evidence type="ECO:0000313" key="3">
    <source>
        <dbReference type="EMBL" id="SDQ82202.1"/>
    </source>
</evidence>
<keyword evidence="2" id="KW-0472">Membrane</keyword>
<feature type="region of interest" description="Disordered" evidence="1">
    <location>
        <begin position="1"/>
        <end position="22"/>
    </location>
</feature>
<feature type="transmembrane region" description="Helical" evidence="2">
    <location>
        <begin position="53"/>
        <end position="72"/>
    </location>
</feature>
<protein>
    <submittedName>
        <fullName evidence="3">Uncharacterized protein</fullName>
    </submittedName>
</protein>
<name>A0A1H1E0A4_9ACTN</name>
<gene>
    <name evidence="3" type="ORF">SAMN04489764_2255</name>
</gene>
<evidence type="ECO:0000256" key="1">
    <source>
        <dbReference type="SAM" id="MobiDB-lite"/>
    </source>
</evidence>
<proteinExistence type="predicted"/>
<evidence type="ECO:0000256" key="2">
    <source>
        <dbReference type="SAM" id="Phobius"/>
    </source>
</evidence>